<dbReference type="CDD" id="cd00448">
    <property type="entry name" value="YjgF_YER057c_UK114_family"/>
    <property type="match status" value="1"/>
</dbReference>
<geneLocation type="plasmid" evidence="1 2">
    <name>unnamed1</name>
</geneLocation>
<dbReference type="EMBL" id="CP054841">
    <property type="protein sequence ID" value="QKV55159.1"/>
    <property type="molecule type" value="Genomic_DNA"/>
</dbReference>
<dbReference type="Pfam" id="PF01042">
    <property type="entry name" value="Ribonuc_L-PSP"/>
    <property type="match status" value="1"/>
</dbReference>
<dbReference type="SUPFAM" id="SSF55298">
    <property type="entry name" value="YjgF-like"/>
    <property type="match status" value="1"/>
</dbReference>
<protein>
    <submittedName>
        <fullName evidence="1">RidA family protein</fullName>
    </submittedName>
</protein>
<dbReference type="PANTHER" id="PTHR11803:SF39">
    <property type="entry name" value="2-IMINOBUTANOATE_2-IMINOPROPANOATE DEAMINASE"/>
    <property type="match status" value="1"/>
</dbReference>
<dbReference type="InterPro" id="IPR006175">
    <property type="entry name" value="YjgF/YER057c/UK114"/>
</dbReference>
<dbReference type="Proteomes" id="UP000509579">
    <property type="component" value="Plasmid unnamed1"/>
</dbReference>
<keyword evidence="1" id="KW-0614">Plasmid</keyword>
<sequence>MTAVTHYPASGPFPFSSAVRANGWVLLSGQIPFNAEGKPHAGDIGAQTQAVMDSVCRTLEQVGSSIHDVVKVNVWLSDLADFAAFNAVYAGYFDGGKYPVRSLVQAGLAFNVKVEVEVQALDRQQAGH</sequence>
<gene>
    <name evidence="1" type="ORF">HUK68_19650</name>
</gene>
<reference evidence="1 2" key="1">
    <citation type="submission" date="2020-06" db="EMBL/GenBank/DDBJ databases">
        <title>Acidovorax antarctica sp. nov., isolated from Corinth ice sheet soil, Antarctic Fields Peninsula.</title>
        <authorList>
            <person name="Xu Q."/>
            <person name="Peng F."/>
        </authorList>
    </citation>
    <scope>NUCLEOTIDE SEQUENCE [LARGE SCALE GENOMIC DNA]</scope>
    <source>
        <strain evidence="1 2">16-35-5</strain>
        <plasmid evidence="1 2">unnamed1</plasmid>
    </source>
</reference>
<dbReference type="KEGG" id="aant:HUK68_19650"/>
<accession>A0A6N1X6U1</accession>
<dbReference type="InterPro" id="IPR035959">
    <property type="entry name" value="RutC-like_sf"/>
</dbReference>
<name>A0A6N1X6U1_9BURK</name>
<proteinExistence type="predicted"/>
<dbReference type="AlphaFoldDB" id="A0A6N1X6U1"/>
<dbReference type="PANTHER" id="PTHR11803">
    <property type="entry name" value="2-IMINOBUTANOATE/2-IMINOPROPANOATE DEAMINASE RIDA"/>
    <property type="match status" value="1"/>
</dbReference>
<evidence type="ECO:0000313" key="2">
    <source>
        <dbReference type="Proteomes" id="UP000509579"/>
    </source>
</evidence>
<keyword evidence="2" id="KW-1185">Reference proteome</keyword>
<evidence type="ECO:0000313" key="1">
    <source>
        <dbReference type="EMBL" id="QKV55159.1"/>
    </source>
</evidence>
<dbReference type="GO" id="GO:0019239">
    <property type="term" value="F:deaminase activity"/>
    <property type="evidence" value="ECO:0007669"/>
    <property type="project" value="TreeGrafter"/>
</dbReference>
<dbReference type="Gene3D" id="3.30.1330.40">
    <property type="entry name" value="RutC-like"/>
    <property type="match status" value="1"/>
</dbReference>
<organism evidence="1 2">
    <name type="scientific">Comamonas antarctica</name>
    <dbReference type="NCBI Taxonomy" id="2743470"/>
    <lineage>
        <taxon>Bacteria</taxon>
        <taxon>Pseudomonadati</taxon>
        <taxon>Pseudomonadota</taxon>
        <taxon>Betaproteobacteria</taxon>
        <taxon>Burkholderiales</taxon>
        <taxon>Comamonadaceae</taxon>
        <taxon>Comamonas</taxon>
    </lineage>
</organism>
<dbReference type="GO" id="GO:0005829">
    <property type="term" value="C:cytosol"/>
    <property type="evidence" value="ECO:0007669"/>
    <property type="project" value="TreeGrafter"/>
</dbReference>
<dbReference type="RefSeq" id="WP_175505947.1">
    <property type="nucleotide sequence ID" value="NZ_CP054841.1"/>
</dbReference>